<dbReference type="Proteomes" id="UP001179181">
    <property type="component" value="Unassembled WGS sequence"/>
</dbReference>
<sequence length="56" mass="6397">MLNFSERNTKALVGFVPFKWLELKAIKALNKKTLGSCFKFTRYCDLIEARPGRGTS</sequence>
<proteinExistence type="predicted"/>
<keyword evidence="2" id="KW-1185">Reference proteome</keyword>
<gene>
    <name evidence="1" type="ORF">FHS68_003938</name>
</gene>
<reference evidence="1 2" key="1">
    <citation type="submission" date="2020-03" db="EMBL/GenBank/DDBJ databases">
        <title>Genomic Encyclopedia of Type Strains, Phase IV (KMG-IV): sequencing the most valuable type-strain genomes for metagenomic binning, comparative biology and taxonomic classification.</title>
        <authorList>
            <person name="Goeker M."/>
        </authorList>
    </citation>
    <scope>NUCLEOTIDE SEQUENCE [LARGE SCALE GENOMIC DNA]</scope>
    <source>
        <strain evidence="1 2">DSM 102865</strain>
    </source>
</reference>
<organism evidence="1 2">
    <name type="scientific">Dyadobacter arcticus</name>
    <dbReference type="NCBI Taxonomy" id="1078754"/>
    <lineage>
        <taxon>Bacteria</taxon>
        <taxon>Pseudomonadati</taxon>
        <taxon>Bacteroidota</taxon>
        <taxon>Cytophagia</taxon>
        <taxon>Cytophagales</taxon>
        <taxon>Spirosomataceae</taxon>
        <taxon>Dyadobacter</taxon>
    </lineage>
</organism>
<evidence type="ECO:0000313" key="1">
    <source>
        <dbReference type="EMBL" id="NIJ54751.1"/>
    </source>
</evidence>
<name>A0ABX0UP35_9BACT</name>
<protein>
    <submittedName>
        <fullName evidence="1">Uncharacterized protein</fullName>
    </submittedName>
</protein>
<dbReference type="EMBL" id="JAASQJ010000004">
    <property type="protein sequence ID" value="NIJ54751.1"/>
    <property type="molecule type" value="Genomic_DNA"/>
</dbReference>
<evidence type="ECO:0000313" key="2">
    <source>
        <dbReference type="Proteomes" id="UP001179181"/>
    </source>
</evidence>
<comment type="caution">
    <text evidence="1">The sequence shown here is derived from an EMBL/GenBank/DDBJ whole genome shotgun (WGS) entry which is preliminary data.</text>
</comment>
<accession>A0ABX0UP35</accession>